<protein>
    <recommendedName>
        <fullName evidence="5">Transposase</fullName>
    </recommendedName>
</protein>
<reference evidence="1 3" key="1">
    <citation type="submission" date="2015-11" db="EMBL/GenBank/DDBJ databases">
        <title>Genomic analysis of 38 Legionella species identifies large and diverse effector repertoires.</title>
        <authorList>
            <person name="Burstein D."/>
            <person name="Amaro F."/>
            <person name="Zusman T."/>
            <person name="Lifshitz Z."/>
            <person name="Cohen O."/>
            <person name="Gilbert J.A."/>
            <person name="Pupko T."/>
            <person name="Shuman H.A."/>
            <person name="Segal G."/>
        </authorList>
    </citation>
    <scope>NUCLEOTIDE SEQUENCE [LARGE SCALE GENOMIC DNA]</scope>
    <source>
        <strain evidence="1 3">Lyon 8420412</strain>
    </source>
</reference>
<dbReference type="AlphaFoldDB" id="A0A378JG17"/>
<sequence length="53" mass="5757">MAINKQSDMPVVHPNAAGIGSKFHVVAVSGNKSKEPVRTFQSFTTDLHEMANM</sequence>
<accession>A0A378JG17</accession>
<gene>
    <name evidence="1" type="ORF">Lgra_1435</name>
    <name evidence="2" type="ORF">NCTC12388_03183</name>
</gene>
<keyword evidence="3" id="KW-1185">Reference proteome</keyword>
<reference evidence="2 4" key="2">
    <citation type="submission" date="2018-06" db="EMBL/GenBank/DDBJ databases">
        <authorList>
            <consortium name="Pathogen Informatics"/>
            <person name="Doyle S."/>
        </authorList>
    </citation>
    <scope>NUCLEOTIDE SEQUENCE [LARGE SCALE GENOMIC DNA]</scope>
    <source>
        <strain evidence="2 4">NCTC12388</strain>
    </source>
</reference>
<dbReference type="EMBL" id="UGOB01000001">
    <property type="protein sequence ID" value="STX46419.1"/>
    <property type="molecule type" value="Genomic_DNA"/>
</dbReference>
<evidence type="ECO:0008006" key="5">
    <source>
        <dbReference type="Google" id="ProtNLM"/>
    </source>
</evidence>
<name>A0A378JG17_9GAMM</name>
<evidence type="ECO:0000313" key="2">
    <source>
        <dbReference type="EMBL" id="STX46419.1"/>
    </source>
</evidence>
<evidence type="ECO:0000313" key="4">
    <source>
        <dbReference type="Proteomes" id="UP000254476"/>
    </source>
</evidence>
<organism evidence="2 4">
    <name type="scientific">Legionella gratiana</name>
    <dbReference type="NCBI Taxonomy" id="45066"/>
    <lineage>
        <taxon>Bacteria</taxon>
        <taxon>Pseudomonadati</taxon>
        <taxon>Pseudomonadota</taxon>
        <taxon>Gammaproteobacteria</taxon>
        <taxon>Legionellales</taxon>
        <taxon>Legionellaceae</taxon>
        <taxon>Legionella</taxon>
    </lineage>
</organism>
<dbReference type="RefSeq" id="WP_157068259.1">
    <property type="nucleotide sequence ID" value="NZ_CAAAHW010000007.1"/>
</dbReference>
<dbReference type="Proteomes" id="UP000054691">
    <property type="component" value="Unassembled WGS sequence"/>
</dbReference>
<dbReference type="Proteomes" id="UP000254476">
    <property type="component" value="Unassembled WGS sequence"/>
</dbReference>
<proteinExistence type="predicted"/>
<evidence type="ECO:0000313" key="1">
    <source>
        <dbReference type="EMBL" id="KTD11977.1"/>
    </source>
</evidence>
<dbReference type="EMBL" id="LNYE01000020">
    <property type="protein sequence ID" value="KTD11977.1"/>
    <property type="molecule type" value="Genomic_DNA"/>
</dbReference>
<evidence type="ECO:0000313" key="3">
    <source>
        <dbReference type="Proteomes" id="UP000054691"/>
    </source>
</evidence>